<feature type="domain" description="ChsH2 rubredoxin-like zinc ribbon" evidence="1">
    <location>
        <begin position="8"/>
        <end position="37"/>
    </location>
</feature>
<dbReference type="PATRIC" id="fig|1502295.3.peg.302"/>
<proteinExistence type="predicted"/>
<gene>
    <name evidence="2" type="ORF">AAA799P11_00308</name>
</gene>
<protein>
    <submittedName>
        <fullName evidence="2">Rubredoxin-like zinc ribbon domain protein</fullName>
    </submittedName>
</protein>
<sequence>MSFESELSKGNFLIPKCTECKKIVWPPMEFCDHCMGKTSLKGGDFEGKIMEFSRQNDNYFCIVEIEDSFRIMAKMIQKPHIEQVVTVSKCGISKGNYFFEVI</sequence>
<dbReference type="EMBL" id="JOSZ01000003">
    <property type="protein sequence ID" value="KFM20004.1"/>
    <property type="molecule type" value="Genomic_DNA"/>
</dbReference>
<dbReference type="AlphaFoldDB" id="A0A087S2Q0"/>
<dbReference type="Pfam" id="PF12172">
    <property type="entry name" value="zf-ChsH2"/>
    <property type="match status" value="1"/>
</dbReference>
<dbReference type="Gene3D" id="6.10.30.10">
    <property type="match status" value="1"/>
</dbReference>
<dbReference type="SUPFAM" id="SSF50249">
    <property type="entry name" value="Nucleic acid-binding proteins"/>
    <property type="match status" value="1"/>
</dbReference>
<accession>A0A087S2Q0</accession>
<evidence type="ECO:0000259" key="1">
    <source>
        <dbReference type="Pfam" id="PF12172"/>
    </source>
</evidence>
<keyword evidence="3" id="KW-1185">Reference proteome</keyword>
<dbReference type="Proteomes" id="UP000029387">
    <property type="component" value="Unassembled WGS sequence"/>
</dbReference>
<name>A0A087S2Q0_9ARCH</name>
<dbReference type="InterPro" id="IPR012340">
    <property type="entry name" value="NA-bd_OB-fold"/>
</dbReference>
<dbReference type="InterPro" id="IPR022002">
    <property type="entry name" value="ChsH2_Znr"/>
</dbReference>
<comment type="caution">
    <text evidence="2">The sequence shown here is derived from an EMBL/GenBank/DDBJ whole genome shotgun (WGS) entry which is preliminary data.</text>
</comment>
<evidence type="ECO:0000313" key="3">
    <source>
        <dbReference type="Proteomes" id="UP000029387"/>
    </source>
</evidence>
<evidence type="ECO:0000313" key="2">
    <source>
        <dbReference type="EMBL" id="KFM20004.1"/>
    </source>
</evidence>
<reference evidence="2 3" key="1">
    <citation type="submission" date="2014-06" db="EMBL/GenBank/DDBJ databases">
        <authorList>
            <person name="Ngugi D.K."/>
            <person name="Blom J."/>
            <person name="Alam I."/>
            <person name="Rashid M."/>
            <person name="Baalawi W."/>
            <person name="Zhang G."/>
            <person name="Hikmawan T."/>
            <person name="Guan Y."/>
            <person name="Antunes A."/>
            <person name="Siam R."/>
            <person name="El-Dorry H."/>
            <person name="Bajic V."/>
            <person name="Stingl U."/>
        </authorList>
    </citation>
    <scope>NUCLEOTIDE SEQUENCE [LARGE SCALE GENOMIC DNA]</scope>
    <source>
        <strain evidence="2">SCGC AAA799-P11</strain>
    </source>
</reference>
<organism evidence="2 3">
    <name type="scientific">Marine Group I thaumarchaeote SCGC AAA799-P11</name>
    <dbReference type="NCBI Taxonomy" id="1502295"/>
    <lineage>
        <taxon>Archaea</taxon>
        <taxon>Nitrososphaerota</taxon>
        <taxon>Marine Group I</taxon>
    </lineage>
</organism>